<dbReference type="PANTHER" id="PTHR33745:SF3">
    <property type="entry name" value="RSBT CO-ANTAGONIST PROTEIN RSBRC"/>
    <property type="match status" value="1"/>
</dbReference>
<sequence length="274" mass="31174">MSDLNKELYNFLMENKSNITDEWLAAKLLDNPSYATPDTEGFLRNENSSLLEAISSVYIQDKKDYRLYIENRAFQVAEMRVEESFPLYESIHGFNKVRKIFWNFVEKFIEQTDEKVTGIEVAIWSDLMNTAIDYILEIFAKHHHEYSQKILIAKQALITELSSPVIPIKEGIGVLPLVGSIDPERAKVIFESTLAQCSTKNLTTIFIDFSAVNVLDSMVVNHLYQLLVALNLIGVEAIYSGIRPELAQSVISLDIDFTSIKTYSSLMQALKENS</sequence>
<evidence type="ECO:0000256" key="1">
    <source>
        <dbReference type="ARBA" id="ARBA00022553"/>
    </source>
</evidence>
<dbReference type="EMBL" id="VDGG01000009">
    <property type="protein sequence ID" value="TQR17289.1"/>
    <property type="molecule type" value="Genomic_DNA"/>
</dbReference>
<evidence type="ECO:0000313" key="3">
    <source>
        <dbReference type="EMBL" id="TQR17289.1"/>
    </source>
</evidence>
<dbReference type="PROSITE" id="PS50801">
    <property type="entry name" value="STAS"/>
    <property type="match status" value="1"/>
</dbReference>
<dbReference type="SUPFAM" id="SSF52091">
    <property type="entry name" value="SpoIIaa-like"/>
    <property type="match status" value="1"/>
</dbReference>
<evidence type="ECO:0000259" key="2">
    <source>
        <dbReference type="PROSITE" id="PS50801"/>
    </source>
</evidence>
<keyword evidence="4" id="KW-1185">Reference proteome</keyword>
<dbReference type="Proteomes" id="UP000318937">
    <property type="component" value="Unassembled WGS sequence"/>
</dbReference>
<evidence type="ECO:0000313" key="4">
    <source>
        <dbReference type="Proteomes" id="UP000318937"/>
    </source>
</evidence>
<dbReference type="Gene3D" id="1.10.490.70">
    <property type="entry name" value="Histidine kinase N-terminal domain"/>
    <property type="match status" value="1"/>
</dbReference>
<proteinExistence type="predicted"/>
<dbReference type="OrthoDB" id="9800154at2"/>
<dbReference type="RefSeq" id="WP_142605905.1">
    <property type="nucleotide sequence ID" value="NZ_VDGG01000009.1"/>
</dbReference>
<dbReference type="Gene3D" id="3.30.750.24">
    <property type="entry name" value="STAS domain"/>
    <property type="match status" value="1"/>
</dbReference>
<dbReference type="Pfam" id="PF01740">
    <property type="entry name" value="STAS"/>
    <property type="match status" value="1"/>
</dbReference>
<feature type="domain" description="STAS" evidence="2">
    <location>
        <begin position="162"/>
        <end position="273"/>
    </location>
</feature>
<gene>
    <name evidence="3" type="ORF">FG383_05895</name>
</gene>
<dbReference type="CDD" id="cd07041">
    <property type="entry name" value="STAS_RsbR_RsbS_like"/>
    <property type="match status" value="1"/>
</dbReference>
<dbReference type="PANTHER" id="PTHR33745">
    <property type="entry name" value="RSBT ANTAGONIST PROTEIN RSBS-RELATED"/>
    <property type="match status" value="1"/>
</dbReference>
<protein>
    <submittedName>
        <fullName evidence="3">STAS domain-containing protein</fullName>
    </submittedName>
</protein>
<dbReference type="InterPro" id="IPR036513">
    <property type="entry name" value="STAS_dom_sf"/>
</dbReference>
<organism evidence="3 4">
    <name type="scientific">Psychrobacillus soli</name>
    <dbReference type="NCBI Taxonomy" id="1543965"/>
    <lineage>
        <taxon>Bacteria</taxon>
        <taxon>Bacillati</taxon>
        <taxon>Bacillota</taxon>
        <taxon>Bacilli</taxon>
        <taxon>Bacillales</taxon>
        <taxon>Bacillaceae</taxon>
        <taxon>Psychrobacillus</taxon>
    </lineage>
</organism>
<reference evidence="3 4" key="1">
    <citation type="submission" date="2019-05" db="EMBL/GenBank/DDBJ databases">
        <title>Psychrobacillus vulpis sp. nov., a new species isolated from feces of a red fox that inhabits in The Tablas de Daimiel Natural Park, Albacete, Spain.</title>
        <authorList>
            <person name="Rodriguez M."/>
            <person name="Reina J.C."/>
            <person name="Bejar V."/>
            <person name="Llamas I."/>
        </authorList>
    </citation>
    <scope>NUCLEOTIDE SEQUENCE [LARGE SCALE GENOMIC DNA]</scope>
    <source>
        <strain evidence="3 4">NHI-2</strain>
    </source>
</reference>
<keyword evidence="1" id="KW-0597">Phosphoprotein</keyword>
<dbReference type="AlphaFoldDB" id="A0A544TIL1"/>
<comment type="caution">
    <text evidence="3">The sequence shown here is derived from an EMBL/GenBank/DDBJ whole genome shotgun (WGS) entry which is preliminary data.</text>
</comment>
<name>A0A544TIL1_9BACI</name>
<dbReference type="InterPro" id="IPR051932">
    <property type="entry name" value="Bact_StressResp_Reg"/>
</dbReference>
<dbReference type="InterPro" id="IPR002645">
    <property type="entry name" value="STAS_dom"/>
</dbReference>
<accession>A0A544TIL1</accession>